<organism evidence="1 2">
    <name type="scientific">Pelagicoccus mobilis</name>
    <dbReference type="NCBI Taxonomy" id="415221"/>
    <lineage>
        <taxon>Bacteria</taxon>
        <taxon>Pseudomonadati</taxon>
        <taxon>Verrucomicrobiota</taxon>
        <taxon>Opitutia</taxon>
        <taxon>Puniceicoccales</taxon>
        <taxon>Pelagicoccaceae</taxon>
        <taxon>Pelagicoccus</taxon>
    </lineage>
</organism>
<dbReference type="PROSITE" id="PS51257">
    <property type="entry name" value="PROKAR_LIPOPROTEIN"/>
    <property type="match status" value="1"/>
</dbReference>
<accession>A0A934RTF0</accession>
<name>A0A934RTF0_9BACT</name>
<dbReference type="RefSeq" id="WP_200355471.1">
    <property type="nucleotide sequence ID" value="NZ_JAENIL010000016.1"/>
</dbReference>
<evidence type="ECO:0000313" key="1">
    <source>
        <dbReference type="EMBL" id="MBK1877255.1"/>
    </source>
</evidence>
<reference evidence="1" key="1">
    <citation type="submission" date="2021-01" db="EMBL/GenBank/DDBJ databases">
        <title>Modified the classification status of verrucomicrobia.</title>
        <authorList>
            <person name="Feng X."/>
        </authorList>
    </citation>
    <scope>NUCLEOTIDE SEQUENCE</scope>
    <source>
        <strain evidence="1">KCTC 13126</strain>
    </source>
</reference>
<evidence type="ECO:0000313" key="2">
    <source>
        <dbReference type="Proteomes" id="UP000617628"/>
    </source>
</evidence>
<dbReference type="EMBL" id="JAENIL010000016">
    <property type="protein sequence ID" value="MBK1877255.1"/>
    <property type="molecule type" value="Genomic_DNA"/>
</dbReference>
<comment type="caution">
    <text evidence="1">The sequence shown here is derived from an EMBL/GenBank/DDBJ whole genome shotgun (WGS) entry which is preliminary data.</text>
</comment>
<gene>
    <name evidence="1" type="ORF">JIN87_10270</name>
</gene>
<sequence length="397" mass="45353">MNKALSHALATIASIFLLACSDETKVVDSNPYKAKEVLVEKILNSNNHSGALLSGYTVPKDKRTPRMLALLTEAETQILKTSKQLFDSGNYSSCLAALDKIEKDRQTPAHQELIASSTEKLDTIALKTAMVHFERGEYEEFLNQISAIDSERRDIELHNLVDQAQQKASEQKRSRVLSEASTAYQNLDFSKAIRIIENSGFQNTDDSINVLYQESLRAKRELANKAFREVMFGQSSKEILELIEENPTLYGELVAKKSYSTNIPTRNLEIGGVKFDLMNFNLHEDKLYKVTLYAGQLSESESTKITKILIRIVGKRHLEVDSSYTEQFLDDTDVFQWDGDRFQEQIRVQGILKEKKTVWFTITDKDLRSKAYEAQQEEERASQRAKWREEQKAVEAF</sequence>
<protein>
    <recommendedName>
        <fullName evidence="3">Lipoprotein</fullName>
    </recommendedName>
</protein>
<dbReference type="Proteomes" id="UP000617628">
    <property type="component" value="Unassembled WGS sequence"/>
</dbReference>
<dbReference type="AlphaFoldDB" id="A0A934RTF0"/>
<keyword evidence="2" id="KW-1185">Reference proteome</keyword>
<proteinExistence type="predicted"/>
<evidence type="ECO:0008006" key="3">
    <source>
        <dbReference type="Google" id="ProtNLM"/>
    </source>
</evidence>